<organism evidence="1 2">
    <name type="scientific">Portunus trituberculatus</name>
    <name type="common">Swimming crab</name>
    <name type="synonym">Neptunus trituberculatus</name>
    <dbReference type="NCBI Taxonomy" id="210409"/>
    <lineage>
        <taxon>Eukaryota</taxon>
        <taxon>Metazoa</taxon>
        <taxon>Ecdysozoa</taxon>
        <taxon>Arthropoda</taxon>
        <taxon>Crustacea</taxon>
        <taxon>Multicrustacea</taxon>
        <taxon>Malacostraca</taxon>
        <taxon>Eumalacostraca</taxon>
        <taxon>Eucarida</taxon>
        <taxon>Decapoda</taxon>
        <taxon>Pleocyemata</taxon>
        <taxon>Brachyura</taxon>
        <taxon>Eubrachyura</taxon>
        <taxon>Portunoidea</taxon>
        <taxon>Portunidae</taxon>
        <taxon>Portuninae</taxon>
        <taxon>Portunus</taxon>
    </lineage>
</organism>
<reference evidence="1 2" key="1">
    <citation type="submission" date="2019-05" db="EMBL/GenBank/DDBJ databases">
        <title>Another draft genome of Portunus trituberculatus and its Hox gene families provides insights of decapod evolution.</title>
        <authorList>
            <person name="Jeong J.-H."/>
            <person name="Song I."/>
            <person name="Kim S."/>
            <person name="Choi T."/>
            <person name="Kim D."/>
            <person name="Ryu S."/>
            <person name="Kim W."/>
        </authorList>
    </citation>
    <scope>NUCLEOTIDE SEQUENCE [LARGE SCALE GENOMIC DNA]</scope>
    <source>
        <tissue evidence="1">Muscle</tissue>
    </source>
</reference>
<gene>
    <name evidence="1" type="ORF">E2C01_100601</name>
</gene>
<evidence type="ECO:0000313" key="1">
    <source>
        <dbReference type="EMBL" id="MPD04890.1"/>
    </source>
</evidence>
<keyword evidence="2" id="KW-1185">Reference proteome</keyword>
<dbReference type="Proteomes" id="UP000324222">
    <property type="component" value="Unassembled WGS sequence"/>
</dbReference>
<protein>
    <submittedName>
        <fullName evidence="1">Uncharacterized protein</fullName>
    </submittedName>
</protein>
<comment type="caution">
    <text evidence="1">The sequence shown here is derived from an EMBL/GenBank/DDBJ whole genome shotgun (WGS) entry which is preliminary data.</text>
</comment>
<accession>A0A5B7KCM3</accession>
<evidence type="ECO:0000313" key="2">
    <source>
        <dbReference type="Proteomes" id="UP000324222"/>
    </source>
</evidence>
<name>A0A5B7KCM3_PORTR</name>
<dbReference type="EMBL" id="VSRR010143305">
    <property type="protein sequence ID" value="MPD04890.1"/>
    <property type="molecule type" value="Genomic_DNA"/>
</dbReference>
<proteinExistence type="predicted"/>
<dbReference type="AlphaFoldDB" id="A0A5B7KCM3"/>
<sequence length="131" mass="15061">MSDLQVIQFSFFSFNLRQHKQQSNIIFKAVKQRTHSRPFFSFSTSPSLHSRHPSEHKSLLPAWRTLVRRPCEAKGSEPHSLCGLTRLHWPYPSGGSVRLQPSSPWERWCLSLTSEANLLLHARVVCLAGWP</sequence>